<keyword evidence="7 11" id="KW-0862">Zinc</keyword>
<keyword evidence="5 11" id="KW-0479">Metal-binding</keyword>
<dbReference type="GO" id="GO:0005576">
    <property type="term" value="C:extracellular region"/>
    <property type="evidence" value="ECO:0007669"/>
    <property type="project" value="UniProtKB-SubCell"/>
</dbReference>
<evidence type="ECO:0000256" key="2">
    <source>
        <dbReference type="ARBA" id="ARBA00006006"/>
    </source>
</evidence>
<evidence type="ECO:0000256" key="4">
    <source>
        <dbReference type="ARBA" id="ARBA00022670"/>
    </source>
</evidence>
<evidence type="ECO:0000256" key="12">
    <source>
        <dbReference type="RuleBase" id="RU364017"/>
    </source>
</evidence>
<keyword evidence="3 12" id="KW-0964">Secreted</keyword>
<dbReference type="AlphaFoldDB" id="T5A7V7"/>
<feature type="binding site" evidence="11">
    <location>
        <position position="458"/>
    </location>
    <ligand>
        <name>Zn(2+)</name>
        <dbReference type="ChEBI" id="CHEBI:29105"/>
        <note>catalytic</note>
    </ligand>
</feature>
<dbReference type="PANTHER" id="PTHR33478">
    <property type="entry name" value="EXTRACELLULAR METALLOPROTEINASE MEP"/>
    <property type="match status" value="1"/>
</dbReference>
<feature type="chain" id="PRO_5009369380" description="Extracellular metalloproteinase" evidence="12">
    <location>
        <begin position="19"/>
        <end position="721"/>
    </location>
</feature>
<dbReference type="SUPFAM" id="SSF55486">
    <property type="entry name" value="Metalloproteases ('zincins'), catalytic domain"/>
    <property type="match status" value="1"/>
</dbReference>
<sequence>MKSIFFFAFIGSPSLVLAEKPFIFPVPFPTFRWSNYTSHTKVQASKDVSSIFNHDPLGAAEELISLVIPNATYRLAGGNYTSLDNVTHLYFRQIEDFLGVRFENEDCDFNVNVKDGKIFSYGETFEGSENSTLSSSSPVAKRDSPDPFPALKRALETHGLNISMEQVQPVENKGVFVFEGVEGVVNPPSAQIVLRAKQGGGRAPAWKVKTYDRSGFLATFLDVETLQVIDVTDYSSHLTATFHVFPWGLQDPTAGEREVVTDPWHPDASPSTWIRQENGNYRTQGNGAAAGKKRAGQTFERYAESPNATFDYPFALNASHQDNENAALTQAFYTVSKYQDLLYLLGFDEQAGNFQKDNYGKGGRGRDPVMIEPQVDTIKYDDGEKPVYNNAYFLAGSDGIFGLMILPLFNHTMPTRDSAFATEVVLHEYTHGLSKRLAGGPENADCVSATLESGGMGEGWSDFMAAAGLTKTTDDRSKNSTVGAWLAGNDAGLRIRPYSTNLSVNELRYQDTTKMKEIHEIGVVWGVALYDMMWNLIEKHPMADKDYPEFDARGVPTDGRYLAMKLVMGGLALQACTVSMVDGRDTILDADVALTGGENQCEIWTAFAKRGLGHGAKHTEFGNEGDDKVPPNFMYTGDYDDPDDACLGAGKVEIETATPMKSKVEIGSSTRPPVQWPRESAPPCALFEHMRVNSIGDYYGVAGLVSLAEWQDQAPSSGSRQ</sequence>
<evidence type="ECO:0000256" key="11">
    <source>
        <dbReference type="PIRSR" id="PIRSR601842-2"/>
    </source>
</evidence>
<evidence type="ECO:0000256" key="7">
    <source>
        <dbReference type="ARBA" id="ARBA00022833"/>
    </source>
</evidence>
<dbReference type="HOGENOM" id="CLU_012703_3_0_1"/>
<feature type="binding site" evidence="11">
    <location>
        <position position="427"/>
    </location>
    <ligand>
        <name>Zn(2+)</name>
        <dbReference type="ChEBI" id="CHEBI:29105"/>
        <note>catalytic</note>
    </ligand>
</feature>
<evidence type="ECO:0000256" key="1">
    <source>
        <dbReference type="ARBA" id="ARBA00004613"/>
    </source>
</evidence>
<feature type="compositionally biased region" description="Polar residues" evidence="13">
    <location>
        <begin position="269"/>
        <end position="284"/>
    </location>
</feature>
<comment type="similarity">
    <text evidence="2 12">Belongs to the peptidase M36 family.</text>
</comment>
<keyword evidence="9 12" id="KW-0865">Zymogen</keyword>
<evidence type="ECO:0000256" key="3">
    <source>
        <dbReference type="ARBA" id="ARBA00022525"/>
    </source>
</evidence>
<dbReference type="EMBL" id="KE656505">
    <property type="protein sequence ID" value="EQK97826.1"/>
    <property type="molecule type" value="Genomic_DNA"/>
</dbReference>
<name>T5A7V7_OPHSC</name>
<feature type="active site" evidence="10">
    <location>
        <position position="428"/>
    </location>
</feature>
<dbReference type="Gene3D" id="1.10.390.10">
    <property type="entry name" value="Neutral Protease Domain 2"/>
    <property type="match status" value="1"/>
</dbReference>
<feature type="region of interest" description="Disordered" evidence="13">
    <location>
        <begin position="259"/>
        <end position="292"/>
    </location>
</feature>
<dbReference type="InterPro" id="IPR001842">
    <property type="entry name" value="Peptidase_M36"/>
</dbReference>
<dbReference type="PRINTS" id="PR00999">
    <property type="entry name" value="FUNGALYSIN"/>
</dbReference>
<accession>T5A7V7</accession>
<reference evidence="14 15" key="1">
    <citation type="journal article" date="2013" name="Chin. Sci. Bull.">
        <title>Genome survey uncovers the secrets of sex and lifestyle in caterpillar fungus.</title>
        <authorList>
            <person name="Hu X."/>
            <person name="Zhang Y."/>
            <person name="Xiao G."/>
            <person name="Zheng P."/>
            <person name="Xia Y."/>
            <person name="Zhang X."/>
            <person name="St Leger R.J."/>
            <person name="Liu X."/>
            <person name="Wang C."/>
        </authorList>
    </citation>
    <scope>NUCLEOTIDE SEQUENCE [LARGE SCALE GENOMIC DNA]</scope>
    <source>
        <strain evidence="15">Co18 / CGMCC 3.14243</strain>
        <tissue evidence="14">Fruit-body</tissue>
    </source>
</reference>
<keyword evidence="4 12" id="KW-0645">Protease</keyword>
<dbReference type="InterPro" id="IPR050371">
    <property type="entry name" value="Fungal_virulence_M36"/>
</dbReference>
<feature type="binding site" evidence="11">
    <location>
        <position position="431"/>
    </location>
    <ligand>
        <name>Zn(2+)</name>
        <dbReference type="ChEBI" id="CHEBI:29105"/>
        <note>catalytic</note>
    </ligand>
</feature>
<evidence type="ECO:0000256" key="6">
    <source>
        <dbReference type="ARBA" id="ARBA00022801"/>
    </source>
</evidence>
<dbReference type="GO" id="GO:0004222">
    <property type="term" value="F:metalloendopeptidase activity"/>
    <property type="evidence" value="ECO:0007669"/>
    <property type="project" value="InterPro"/>
</dbReference>
<feature type="region of interest" description="Disordered" evidence="13">
    <location>
        <begin position="127"/>
        <end position="146"/>
    </location>
</feature>
<dbReference type="Pfam" id="PF02128">
    <property type="entry name" value="Peptidase_M36"/>
    <property type="match status" value="1"/>
</dbReference>
<keyword evidence="12" id="KW-0732">Signal</keyword>
<organism evidence="14 15">
    <name type="scientific">Ophiocordyceps sinensis (strain Co18 / CGMCC 3.14243)</name>
    <name type="common">Yarsagumba caterpillar fungus</name>
    <name type="synonym">Hirsutella sinensis</name>
    <dbReference type="NCBI Taxonomy" id="911162"/>
    <lineage>
        <taxon>Eukaryota</taxon>
        <taxon>Fungi</taxon>
        <taxon>Dikarya</taxon>
        <taxon>Ascomycota</taxon>
        <taxon>Pezizomycotina</taxon>
        <taxon>Sordariomycetes</taxon>
        <taxon>Hypocreomycetidae</taxon>
        <taxon>Hypocreales</taxon>
        <taxon>Ophiocordycipitaceae</taxon>
        <taxon>Ophiocordyceps</taxon>
    </lineage>
</organism>
<evidence type="ECO:0000313" key="15">
    <source>
        <dbReference type="Proteomes" id="UP000019374"/>
    </source>
</evidence>
<dbReference type="GO" id="GO:0006508">
    <property type="term" value="P:proteolysis"/>
    <property type="evidence" value="ECO:0007669"/>
    <property type="project" value="UniProtKB-KW"/>
</dbReference>
<keyword evidence="8 12" id="KW-0482">Metalloprotease</keyword>
<comment type="cofactor">
    <cofactor evidence="11">
        <name>Zn(2+)</name>
        <dbReference type="ChEBI" id="CHEBI:29105"/>
    </cofactor>
    <text evidence="11">Binds 1 zinc ion per subunit.</text>
</comment>
<dbReference type="Proteomes" id="UP000019374">
    <property type="component" value="Unassembled WGS sequence"/>
</dbReference>
<dbReference type="EC" id="3.4.24.-" evidence="12"/>
<evidence type="ECO:0000313" key="14">
    <source>
        <dbReference type="EMBL" id="EQK97826.1"/>
    </source>
</evidence>
<evidence type="ECO:0000256" key="5">
    <source>
        <dbReference type="ARBA" id="ARBA00022723"/>
    </source>
</evidence>
<proteinExistence type="inferred from homology"/>
<evidence type="ECO:0000256" key="9">
    <source>
        <dbReference type="ARBA" id="ARBA00023145"/>
    </source>
</evidence>
<comment type="subcellular location">
    <subcellularLocation>
        <location evidence="1 12">Secreted</location>
    </subcellularLocation>
</comment>
<evidence type="ECO:0000256" key="10">
    <source>
        <dbReference type="PIRSR" id="PIRSR601842-1"/>
    </source>
</evidence>
<feature type="compositionally biased region" description="Low complexity" evidence="13">
    <location>
        <begin position="128"/>
        <end position="137"/>
    </location>
</feature>
<dbReference type="Gene3D" id="3.10.170.10">
    <property type="match status" value="1"/>
</dbReference>
<dbReference type="CDD" id="cd09596">
    <property type="entry name" value="M36"/>
    <property type="match status" value="1"/>
</dbReference>
<feature type="signal peptide" evidence="12">
    <location>
        <begin position="1"/>
        <end position="18"/>
    </location>
</feature>
<dbReference type="GO" id="GO:0008270">
    <property type="term" value="F:zinc ion binding"/>
    <property type="evidence" value="ECO:0007669"/>
    <property type="project" value="InterPro"/>
</dbReference>
<protein>
    <recommendedName>
        <fullName evidence="12">Extracellular metalloproteinase</fullName>
        <ecNumber evidence="12">3.4.24.-</ecNumber>
    </recommendedName>
    <alternativeName>
        <fullName evidence="12">Fungalysin</fullName>
    </alternativeName>
</protein>
<keyword evidence="6 12" id="KW-0378">Hydrolase</keyword>
<dbReference type="PANTHER" id="PTHR33478:SF1">
    <property type="entry name" value="EXTRACELLULAR METALLOPROTEINASE MEP"/>
    <property type="match status" value="1"/>
</dbReference>
<dbReference type="InterPro" id="IPR027268">
    <property type="entry name" value="Peptidase_M4/M1_CTD_sf"/>
</dbReference>
<gene>
    <name evidence="14" type="ORF">OCS_06461</name>
</gene>
<dbReference type="eggNOG" id="ENOG502QTDC">
    <property type="taxonomic scope" value="Eukaryota"/>
</dbReference>
<evidence type="ECO:0000256" key="13">
    <source>
        <dbReference type="SAM" id="MobiDB-lite"/>
    </source>
</evidence>
<evidence type="ECO:0000256" key="8">
    <source>
        <dbReference type="ARBA" id="ARBA00023049"/>
    </source>
</evidence>